<dbReference type="Proteomes" id="UP001597151">
    <property type="component" value="Unassembled WGS sequence"/>
</dbReference>
<evidence type="ECO:0000256" key="8">
    <source>
        <dbReference type="PROSITE-ProRule" id="PRU00278"/>
    </source>
</evidence>
<dbReference type="PANTHER" id="PTHR47245">
    <property type="entry name" value="PEPTIDYLPROLYL ISOMERASE"/>
    <property type="match status" value="1"/>
</dbReference>
<feature type="signal peptide" evidence="9">
    <location>
        <begin position="1"/>
        <end position="27"/>
    </location>
</feature>
<dbReference type="Gene3D" id="3.10.50.40">
    <property type="match status" value="1"/>
</dbReference>
<evidence type="ECO:0000256" key="4">
    <source>
        <dbReference type="ARBA" id="ARBA00018370"/>
    </source>
</evidence>
<dbReference type="InterPro" id="IPR027304">
    <property type="entry name" value="Trigger_fact/SurA_dom_sf"/>
</dbReference>
<evidence type="ECO:0000256" key="3">
    <source>
        <dbReference type="ARBA" id="ARBA00013194"/>
    </source>
</evidence>
<dbReference type="InterPro" id="IPR023058">
    <property type="entry name" value="PPIase_PpiC_CS"/>
</dbReference>
<dbReference type="PROSITE" id="PS01096">
    <property type="entry name" value="PPIC_PPIASE_1"/>
    <property type="match status" value="1"/>
</dbReference>
<dbReference type="InterPro" id="IPR050245">
    <property type="entry name" value="PrsA_foldase"/>
</dbReference>
<comment type="similarity">
    <text evidence="2">Belongs to the PpiC/parvulin rotamase family.</text>
</comment>
<proteinExistence type="inferred from homology"/>
<gene>
    <name evidence="11" type="ORF">ACFQ3C_10960</name>
</gene>
<dbReference type="GO" id="GO:0016853">
    <property type="term" value="F:isomerase activity"/>
    <property type="evidence" value="ECO:0007669"/>
    <property type="project" value="UniProtKB-KW"/>
</dbReference>
<reference evidence="12" key="1">
    <citation type="journal article" date="2019" name="Int. J. Syst. Evol. Microbiol.">
        <title>The Global Catalogue of Microorganisms (GCM) 10K type strain sequencing project: providing services to taxonomists for standard genome sequencing and annotation.</title>
        <authorList>
            <consortium name="The Broad Institute Genomics Platform"/>
            <consortium name="The Broad Institute Genome Sequencing Center for Infectious Disease"/>
            <person name="Wu L."/>
            <person name="Ma J."/>
        </authorList>
    </citation>
    <scope>NUCLEOTIDE SEQUENCE [LARGE SCALE GENOMIC DNA]</scope>
    <source>
        <strain evidence="12">CCUG 55328</strain>
    </source>
</reference>
<dbReference type="SUPFAM" id="SSF109998">
    <property type="entry name" value="Triger factor/SurA peptide-binding domain-like"/>
    <property type="match status" value="1"/>
</dbReference>
<comment type="catalytic activity">
    <reaction evidence="1">
        <text>[protein]-peptidylproline (omega=180) = [protein]-peptidylproline (omega=0)</text>
        <dbReference type="Rhea" id="RHEA:16237"/>
        <dbReference type="Rhea" id="RHEA-COMP:10747"/>
        <dbReference type="Rhea" id="RHEA-COMP:10748"/>
        <dbReference type="ChEBI" id="CHEBI:83833"/>
        <dbReference type="ChEBI" id="CHEBI:83834"/>
        <dbReference type="EC" id="5.2.1.8"/>
    </reaction>
</comment>
<sequence length="286" mass="30571">MQKLHRNAITSLSAAVFAVWAAGPVLAQDTPDADSVIATVNGVNITLGQMIMARTTLPEQYLTLPDEVLFNGILDQLIQQSVLAQTIGDNTPRSVQIALENERRALLAAAVVDDILKDAVTDEALQKAYDEAFANAQPTREWNASHILVETQEEAAALIARLNAGEEFAALAQEASSDSSAASGGQLGWFESGMMVPDFEAAVVALEVGAVSEPVQTQFGWHVVKLNETRLREVPSLDQVSDELRPQVERAAVQARLDALTAAAAVERPGAGIDPALIKNLDLLEN</sequence>
<dbReference type="Pfam" id="PF13616">
    <property type="entry name" value="Rotamase_3"/>
    <property type="match status" value="1"/>
</dbReference>
<evidence type="ECO:0000313" key="12">
    <source>
        <dbReference type="Proteomes" id="UP001597151"/>
    </source>
</evidence>
<feature type="chain" id="PRO_5047108656" description="Parvulin-like PPIase" evidence="9">
    <location>
        <begin position="28"/>
        <end position="286"/>
    </location>
</feature>
<evidence type="ECO:0000256" key="5">
    <source>
        <dbReference type="ARBA" id="ARBA00023110"/>
    </source>
</evidence>
<protein>
    <recommendedName>
        <fullName evidence="4">Parvulin-like PPIase</fullName>
        <ecNumber evidence="3">5.2.1.8</ecNumber>
    </recommendedName>
    <alternativeName>
        <fullName evidence="6">Peptidyl-prolyl cis-trans isomerase plp</fullName>
    </alternativeName>
    <alternativeName>
        <fullName evidence="7">Rotamase plp</fullName>
    </alternativeName>
</protein>
<evidence type="ECO:0000313" key="11">
    <source>
        <dbReference type="EMBL" id="MFD1195191.1"/>
    </source>
</evidence>
<dbReference type="RefSeq" id="WP_380791629.1">
    <property type="nucleotide sequence ID" value="NZ_JBHTKR010000004.1"/>
</dbReference>
<comment type="caution">
    <text evidence="11">The sequence shown here is derived from an EMBL/GenBank/DDBJ whole genome shotgun (WGS) entry which is preliminary data.</text>
</comment>
<evidence type="ECO:0000259" key="10">
    <source>
        <dbReference type="PROSITE" id="PS50198"/>
    </source>
</evidence>
<keyword evidence="8 11" id="KW-0413">Isomerase</keyword>
<dbReference type="InterPro" id="IPR046357">
    <property type="entry name" value="PPIase_dom_sf"/>
</dbReference>
<evidence type="ECO:0000256" key="2">
    <source>
        <dbReference type="ARBA" id="ARBA00007656"/>
    </source>
</evidence>
<name>A0ABW3TGR1_9RHOB</name>
<feature type="domain" description="PpiC" evidence="10">
    <location>
        <begin position="139"/>
        <end position="228"/>
    </location>
</feature>
<dbReference type="SUPFAM" id="SSF54534">
    <property type="entry name" value="FKBP-like"/>
    <property type="match status" value="1"/>
</dbReference>
<evidence type="ECO:0000256" key="9">
    <source>
        <dbReference type="SAM" id="SignalP"/>
    </source>
</evidence>
<keyword evidence="5 8" id="KW-0697">Rotamase</keyword>
<accession>A0ABW3TGR1</accession>
<dbReference type="InterPro" id="IPR000297">
    <property type="entry name" value="PPIase_PpiC"/>
</dbReference>
<dbReference type="EC" id="5.2.1.8" evidence="3"/>
<dbReference type="EMBL" id="JBHTKR010000004">
    <property type="protein sequence ID" value="MFD1195191.1"/>
    <property type="molecule type" value="Genomic_DNA"/>
</dbReference>
<keyword evidence="9" id="KW-0732">Signal</keyword>
<evidence type="ECO:0000256" key="7">
    <source>
        <dbReference type="ARBA" id="ARBA00031484"/>
    </source>
</evidence>
<keyword evidence="12" id="KW-1185">Reference proteome</keyword>
<organism evidence="11 12">
    <name type="scientific">Seohaeicola saemankumensis</name>
    <dbReference type="NCBI Taxonomy" id="481181"/>
    <lineage>
        <taxon>Bacteria</taxon>
        <taxon>Pseudomonadati</taxon>
        <taxon>Pseudomonadota</taxon>
        <taxon>Alphaproteobacteria</taxon>
        <taxon>Rhodobacterales</taxon>
        <taxon>Roseobacteraceae</taxon>
        <taxon>Seohaeicola</taxon>
    </lineage>
</organism>
<dbReference type="PROSITE" id="PS50198">
    <property type="entry name" value="PPIC_PPIASE_2"/>
    <property type="match status" value="1"/>
</dbReference>
<evidence type="ECO:0000256" key="6">
    <source>
        <dbReference type="ARBA" id="ARBA00030642"/>
    </source>
</evidence>
<evidence type="ECO:0000256" key="1">
    <source>
        <dbReference type="ARBA" id="ARBA00000971"/>
    </source>
</evidence>
<dbReference type="PANTHER" id="PTHR47245:SF2">
    <property type="entry name" value="PEPTIDYL-PROLYL CIS-TRANS ISOMERASE HP_0175-RELATED"/>
    <property type="match status" value="1"/>
</dbReference>